<protein>
    <recommendedName>
        <fullName evidence="2">Reverse transcriptase domain-containing protein</fullName>
    </recommendedName>
</protein>
<proteinExistence type="predicted"/>
<feature type="compositionally biased region" description="Basic and acidic residues" evidence="1">
    <location>
        <begin position="794"/>
        <end position="807"/>
    </location>
</feature>
<dbReference type="InterPro" id="IPR000477">
    <property type="entry name" value="RT_dom"/>
</dbReference>
<evidence type="ECO:0000313" key="3">
    <source>
        <dbReference type="EMBL" id="OLP80711.1"/>
    </source>
</evidence>
<dbReference type="EMBL" id="LSRX01001354">
    <property type="protein sequence ID" value="OLP80711.1"/>
    <property type="molecule type" value="Genomic_DNA"/>
</dbReference>
<evidence type="ECO:0000259" key="2">
    <source>
        <dbReference type="Pfam" id="PF00078"/>
    </source>
</evidence>
<comment type="caution">
    <text evidence="3">The sequence shown here is derived from an EMBL/GenBank/DDBJ whole genome shotgun (WGS) entry which is preliminary data.</text>
</comment>
<evidence type="ECO:0000313" key="4">
    <source>
        <dbReference type="Proteomes" id="UP000186817"/>
    </source>
</evidence>
<reference evidence="3 4" key="1">
    <citation type="submission" date="2016-02" db="EMBL/GenBank/DDBJ databases">
        <title>Genome analysis of coral dinoflagellate symbionts highlights evolutionary adaptations to a symbiotic lifestyle.</title>
        <authorList>
            <person name="Aranda M."/>
            <person name="Li Y."/>
            <person name="Liew Y.J."/>
            <person name="Baumgarten S."/>
            <person name="Simakov O."/>
            <person name="Wilson M."/>
            <person name="Piel J."/>
            <person name="Ashoor H."/>
            <person name="Bougouffa S."/>
            <person name="Bajic V.B."/>
            <person name="Ryu T."/>
            <person name="Ravasi T."/>
            <person name="Bayer T."/>
            <person name="Micklem G."/>
            <person name="Kim H."/>
            <person name="Bhak J."/>
            <person name="Lajeunesse T.C."/>
            <person name="Voolstra C.R."/>
        </authorList>
    </citation>
    <scope>NUCLEOTIDE SEQUENCE [LARGE SCALE GENOMIC DNA]</scope>
    <source>
        <strain evidence="3 4">CCMP2467</strain>
    </source>
</reference>
<organism evidence="3 4">
    <name type="scientific">Symbiodinium microadriaticum</name>
    <name type="common">Dinoflagellate</name>
    <name type="synonym">Zooxanthella microadriatica</name>
    <dbReference type="NCBI Taxonomy" id="2951"/>
    <lineage>
        <taxon>Eukaryota</taxon>
        <taxon>Sar</taxon>
        <taxon>Alveolata</taxon>
        <taxon>Dinophyceae</taxon>
        <taxon>Suessiales</taxon>
        <taxon>Symbiodiniaceae</taxon>
        <taxon>Symbiodinium</taxon>
    </lineage>
</organism>
<evidence type="ECO:0000256" key="1">
    <source>
        <dbReference type="SAM" id="MobiDB-lite"/>
    </source>
</evidence>
<dbReference type="Pfam" id="PF00078">
    <property type="entry name" value="RVT_1"/>
    <property type="match status" value="1"/>
</dbReference>
<feature type="region of interest" description="Disordered" evidence="1">
    <location>
        <begin position="764"/>
        <end position="863"/>
    </location>
</feature>
<dbReference type="Proteomes" id="UP000186817">
    <property type="component" value="Unassembled WGS sequence"/>
</dbReference>
<dbReference type="AlphaFoldDB" id="A0A1Q9CCS0"/>
<feature type="domain" description="Reverse transcriptase" evidence="2">
    <location>
        <begin position="4"/>
        <end position="219"/>
    </location>
</feature>
<dbReference type="OrthoDB" id="408090at2759"/>
<gene>
    <name evidence="3" type="ORF">AK812_SmicGene38841</name>
</gene>
<keyword evidence="4" id="KW-1185">Reference proteome</keyword>
<sequence>MLAKNQATERPIGLCSVVYKTWLQMRYPLVQSWLQGYEKVAPWDSAVPGVTCLSVSIARVFKCEVAVATGRHRATLYLDLSTFYETLSHAKLIESAKVLDFPASVLNIALQIYRGGRIIDAEGNMGPISFTDRGVIAGCPAAPALSKLALYNPLKTVQETGLCAGLDSWIDDVSIDAEDKDPQRAAQKIVSLYRTVSTELGNAELQISTSKSAFVCTDKQTQARVQQLLREGEPPVLHLVKDLGVDSAGARRRRVATSNARLAKATGRSGKLARLKVPNTKKRAQVAATGVFTAATFGHQGQGISPKRMKVLRAIAGGHYGKMAFGSLDLLFDLSWMGSGDPLCKIILEHWSMLQECVVRNRPASSRIRRTWAVSWQKLARSPHRWKLAAGPIGAMQCYLMDMGFEAPTMDVWNKPGVNINLTWGSPRVGKEVNHAMLADRWERISCQENAAGTAAGIDWTVPRKMLRESSKHPLQHAGLRMLFQGAFRRANNGGDMFCSRCGQNNTLRHVLHDCIRWAEVDIGPDPAWRDLFPQAPECFIVRGLVPKLATQHPQLTQAQLQPRKTGIFTGEFLPVDNVYFGTDASGGPRGEDSRLRVVSWAVVAIQWHPETKPKYTRIGSMTGSLQIGATVNDGESVALDHLAQWTTRSIQVAVDSKIAIKRVHVPSIDIRMPGLWSTPREKRSLLQVTWTKGHLSEEQHGQKFGPAQSWAWAANLEADQVCGAQSQAVFSYAQAIATDNIDRASRATVAGWGKDARTCLHMTRSHERKISNSRCKASYSVRAPAKGKGKSGRPNDEKQHAREVNATRHTTPGFHSLYQEEAPAATSKAKGAPPNHSPVPVESEEEAHEANPNTRGEDLPRTSKERLQAIFAKAKSSPLTPHDRAELAAAEASTPWARRVKLRSEPSRVEPEQHVDMLRPRSQARGELPILHGWRVGAGVPRNVLLSLPKTLGFEWDQDGPSGTLLEFLGKGQDRVAYMSQDMVLKLSQHSQKQELTLAKLLPGIATPLFWMENVMVVLHDDKGGMQNLAMTLLCQQPVVKAVEVMEARGALFSFKFLCHVRCVLTWLWTQKLHLLDLGESNMGMEQASTSEAYPALRFFDLLSWQRQSKPDAKWYGYHTLAQKMCPLHAKWIQGVCSEVTKDAPKAFRRLAAECQGFADRLVQAGVMVDGELSPRQIF</sequence>
<accession>A0A1Q9CCS0</accession>
<name>A0A1Q9CCS0_SYMMI</name>